<dbReference type="Pfam" id="PF07676">
    <property type="entry name" value="PD40"/>
    <property type="match status" value="1"/>
</dbReference>
<evidence type="ECO:0000313" key="4">
    <source>
        <dbReference type="Proteomes" id="UP001530293"/>
    </source>
</evidence>
<dbReference type="InterPro" id="IPR015943">
    <property type="entry name" value="WD40/YVTN_repeat-like_dom_sf"/>
</dbReference>
<accession>A0ABD3N4H0</accession>
<reference evidence="3 4" key="1">
    <citation type="submission" date="2024-10" db="EMBL/GenBank/DDBJ databases">
        <title>Updated reference genomes for cyclostephanoid diatoms.</title>
        <authorList>
            <person name="Roberts W.R."/>
            <person name="Alverson A.J."/>
        </authorList>
    </citation>
    <scope>NUCLEOTIDE SEQUENCE [LARGE SCALE GENOMIC DNA]</scope>
    <source>
        <strain evidence="3 4">AJA232-27</strain>
    </source>
</reference>
<name>A0ABD3N4H0_9STRA</name>
<dbReference type="InterPro" id="IPR011659">
    <property type="entry name" value="WD40"/>
</dbReference>
<feature type="region of interest" description="Disordered" evidence="1">
    <location>
        <begin position="206"/>
        <end position="225"/>
    </location>
</feature>
<proteinExistence type="predicted"/>
<dbReference type="AlphaFoldDB" id="A0ABD3N4H0"/>
<keyword evidence="2" id="KW-0812">Transmembrane</keyword>
<dbReference type="SUPFAM" id="SSF82171">
    <property type="entry name" value="DPP6 N-terminal domain-like"/>
    <property type="match status" value="1"/>
</dbReference>
<comment type="caution">
    <text evidence="3">The sequence shown here is derived from an EMBL/GenBank/DDBJ whole genome shotgun (WGS) entry which is preliminary data.</text>
</comment>
<feature type="region of interest" description="Disordered" evidence="1">
    <location>
        <begin position="1"/>
        <end position="71"/>
    </location>
</feature>
<evidence type="ECO:0000256" key="2">
    <source>
        <dbReference type="SAM" id="Phobius"/>
    </source>
</evidence>
<keyword evidence="2" id="KW-0472">Membrane</keyword>
<dbReference type="EMBL" id="JALLBG020000048">
    <property type="protein sequence ID" value="KAL3769946.1"/>
    <property type="molecule type" value="Genomic_DNA"/>
</dbReference>
<evidence type="ECO:0000313" key="3">
    <source>
        <dbReference type="EMBL" id="KAL3769946.1"/>
    </source>
</evidence>
<keyword evidence="4" id="KW-1185">Reference proteome</keyword>
<keyword evidence="2" id="KW-1133">Transmembrane helix</keyword>
<dbReference type="Proteomes" id="UP001530293">
    <property type="component" value="Unassembled WGS sequence"/>
</dbReference>
<dbReference type="Gene3D" id="2.130.10.10">
    <property type="entry name" value="YVTN repeat-like/Quinoprotein amine dehydrogenase"/>
    <property type="match status" value="1"/>
</dbReference>
<protein>
    <submittedName>
        <fullName evidence="3">Uncharacterized protein</fullName>
    </submittedName>
</protein>
<sequence>MKRSSPIDVEAEVEGAAASATADQQRHERDDGANPPLMPTAAQFNNEANDNLDSMNDNVGVDGEQKNGATPLGNLEVIENDEDVPVPFAQQQFAANNNMDSMNDNMGGDDKQKKRAKALGNVEIIDNDEDVPVPFAQQPFAESCDTKKTLTPAVSHCGEDATATGDINSEHEAAFYDGRAYHGNNRRLPKPNDDQLENIQEQVVVQPTPRSLFPSDDSDDDKDAQSNQEYTVLEATLVDDVVYDATPFPVQEDDSPPGYLTIRLPRYALVKYALVGLISVAIVASVVYAVTRDKESSKISQEGNPQSATSNLLWRPKGQPIAIDGGHGYFAFSDSGNVLATGSSSTSETGYVDVYRSVNGLSWQPFGPRITVDISFDDLPPSVDLSADGSIVAFVTPDWYDNLTGHVGVYSLVEGDDSISSRWLQVGQNIKKEFPVEGMGEAISLSGDGKTLAFSSYNATNQADCHVKIFQIEDTGSNWTRLGQNLPCFLSSLNGLALSNDGRTVAIPGADGASVSVYEFDDDISSWVKRGREIVGDAIDNHFLSISADGKTLAVGRTGWNNETYSFYRPGYIRVYKFDEGDASWQQIGDDINGTEIGSAFGSVLCLSKDGMVVAIGDVNAKLGNVAFSGAVRVYRFEGAGSSWVPFGQVITGTAANDFLGSALSLSADGGTIAIGSGSGGLNVKVFSIED</sequence>
<evidence type="ECO:0000256" key="1">
    <source>
        <dbReference type="SAM" id="MobiDB-lite"/>
    </source>
</evidence>
<feature type="transmembrane region" description="Helical" evidence="2">
    <location>
        <begin position="269"/>
        <end position="290"/>
    </location>
</feature>
<gene>
    <name evidence="3" type="ORF">ACHAWU_005071</name>
</gene>
<organism evidence="3 4">
    <name type="scientific">Discostella pseudostelligera</name>
    <dbReference type="NCBI Taxonomy" id="259834"/>
    <lineage>
        <taxon>Eukaryota</taxon>
        <taxon>Sar</taxon>
        <taxon>Stramenopiles</taxon>
        <taxon>Ochrophyta</taxon>
        <taxon>Bacillariophyta</taxon>
        <taxon>Coscinodiscophyceae</taxon>
        <taxon>Thalassiosirophycidae</taxon>
        <taxon>Stephanodiscales</taxon>
        <taxon>Stephanodiscaceae</taxon>
        <taxon>Discostella</taxon>
    </lineage>
</organism>
<feature type="compositionally biased region" description="Polar residues" evidence="1">
    <location>
        <begin position="42"/>
        <end position="57"/>
    </location>
</feature>